<feature type="domain" description="DUF397" evidence="1">
    <location>
        <begin position="5"/>
        <end position="57"/>
    </location>
</feature>
<dbReference type="Pfam" id="PF04149">
    <property type="entry name" value="DUF397"/>
    <property type="match status" value="1"/>
</dbReference>
<proteinExistence type="predicted"/>
<sequence>MMGREWRKSSYSGSTGGDCVEVASLGDANAVRDSKNPEGSVLTLDRDAWSAMISQIKQGAYDL</sequence>
<organism evidence="2 3">
    <name type="scientific">Actinomadura spongiicola</name>
    <dbReference type="NCBI Taxonomy" id="2303421"/>
    <lineage>
        <taxon>Bacteria</taxon>
        <taxon>Bacillati</taxon>
        <taxon>Actinomycetota</taxon>
        <taxon>Actinomycetes</taxon>
        <taxon>Streptosporangiales</taxon>
        <taxon>Thermomonosporaceae</taxon>
        <taxon>Actinomadura</taxon>
    </lineage>
</organism>
<dbReference type="InterPro" id="IPR007278">
    <property type="entry name" value="DUF397"/>
</dbReference>
<dbReference type="Proteomes" id="UP000262882">
    <property type="component" value="Unassembled WGS sequence"/>
</dbReference>
<accession>A0A372GPM2</accession>
<dbReference type="OrthoDB" id="3696951at2"/>
<evidence type="ECO:0000259" key="1">
    <source>
        <dbReference type="Pfam" id="PF04149"/>
    </source>
</evidence>
<protein>
    <submittedName>
        <fullName evidence="2">DUF397 domain-containing protein</fullName>
    </submittedName>
</protein>
<evidence type="ECO:0000313" key="3">
    <source>
        <dbReference type="Proteomes" id="UP000262882"/>
    </source>
</evidence>
<name>A0A372GPM2_9ACTN</name>
<dbReference type="EMBL" id="QVNQ01000001">
    <property type="protein sequence ID" value="RFS87341.1"/>
    <property type="molecule type" value="Genomic_DNA"/>
</dbReference>
<gene>
    <name evidence="2" type="ORF">D0T12_03660</name>
</gene>
<keyword evidence="3" id="KW-1185">Reference proteome</keyword>
<reference evidence="2 3" key="1">
    <citation type="submission" date="2018-08" db="EMBL/GenBank/DDBJ databases">
        <title>Actinomadura spongicola sp. nov., isolated from marine sponge Leucetta chagosensis.</title>
        <authorList>
            <person name="Li L."/>
            <person name="Lin H.W."/>
        </authorList>
    </citation>
    <scope>NUCLEOTIDE SEQUENCE [LARGE SCALE GENOMIC DNA]</scope>
    <source>
        <strain evidence="2 3">LHW52907</strain>
    </source>
</reference>
<evidence type="ECO:0000313" key="2">
    <source>
        <dbReference type="EMBL" id="RFS87341.1"/>
    </source>
</evidence>
<dbReference type="AlphaFoldDB" id="A0A372GPM2"/>
<comment type="caution">
    <text evidence="2">The sequence shown here is derived from an EMBL/GenBank/DDBJ whole genome shotgun (WGS) entry which is preliminary data.</text>
</comment>